<sequence>MIRNKGTGTTRATPTADDLGRPGSVVAQHHNPRSYTVFTDQGTVRRNRSHLVNHRVTLSSMTPKTPTPVPRAASPAVSGLHPRLQNRMALPQVPLVGPKWRGRAEQSFHQRNLTFRLLYYRLPMIGYNTP</sequence>
<dbReference type="AlphaFoldDB" id="A0AAV4I4U0"/>
<accession>A0AAV4I4U0</accession>
<dbReference type="Proteomes" id="UP000762676">
    <property type="component" value="Unassembled WGS sequence"/>
</dbReference>
<feature type="region of interest" description="Disordered" evidence="1">
    <location>
        <begin position="1"/>
        <end position="26"/>
    </location>
</feature>
<organism evidence="2 3">
    <name type="scientific">Elysia marginata</name>
    <dbReference type="NCBI Taxonomy" id="1093978"/>
    <lineage>
        <taxon>Eukaryota</taxon>
        <taxon>Metazoa</taxon>
        <taxon>Spiralia</taxon>
        <taxon>Lophotrochozoa</taxon>
        <taxon>Mollusca</taxon>
        <taxon>Gastropoda</taxon>
        <taxon>Heterobranchia</taxon>
        <taxon>Euthyneura</taxon>
        <taxon>Panpulmonata</taxon>
        <taxon>Sacoglossa</taxon>
        <taxon>Placobranchoidea</taxon>
        <taxon>Plakobranchidae</taxon>
        <taxon>Elysia</taxon>
    </lineage>
</organism>
<gene>
    <name evidence="2" type="ORF">ElyMa_004660800</name>
</gene>
<feature type="compositionally biased region" description="Polar residues" evidence="1">
    <location>
        <begin position="1"/>
        <end position="13"/>
    </location>
</feature>
<keyword evidence="3" id="KW-1185">Reference proteome</keyword>
<proteinExistence type="predicted"/>
<evidence type="ECO:0000313" key="3">
    <source>
        <dbReference type="Proteomes" id="UP000762676"/>
    </source>
</evidence>
<dbReference type="EMBL" id="BMAT01009349">
    <property type="protein sequence ID" value="GFS04621.1"/>
    <property type="molecule type" value="Genomic_DNA"/>
</dbReference>
<reference evidence="2 3" key="1">
    <citation type="journal article" date="2021" name="Elife">
        <title>Chloroplast acquisition without the gene transfer in kleptoplastic sea slugs, Plakobranchus ocellatus.</title>
        <authorList>
            <person name="Maeda T."/>
            <person name="Takahashi S."/>
            <person name="Yoshida T."/>
            <person name="Shimamura S."/>
            <person name="Takaki Y."/>
            <person name="Nagai Y."/>
            <person name="Toyoda A."/>
            <person name="Suzuki Y."/>
            <person name="Arimoto A."/>
            <person name="Ishii H."/>
            <person name="Satoh N."/>
            <person name="Nishiyama T."/>
            <person name="Hasebe M."/>
            <person name="Maruyama T."/>
            <person name="Minagawa J."/>
            <person name="Obokata J."/>
            <person name="Shigenobu S."/>
        </authorList>
    </citation>
    <scope>NUCLEOTIDE SEQUENCE [LARGE SCALE GENOMIC DNA]</scope>
</reference>
<evidence type="ECO:0000313" key="2">
    <source>
        <dbReference type="EMBL" id="GFS04621.1"/>
    </source>
</evidence>
<feature type="region of interest" description="Disordered" evidence="1">
    <location>
        <begin position="58"/>
        <end position="77"/>
    </location>
</feature>
<evidence type="ECO:0000256" key="1">
    <source>
        <dbReference type="SAM" id="MobiDB-lite"/>
    </source>
</evidence>
<comment type="caution">
    <text evidence="2">The sequence shown here is derived from an EMBL/GenBank/DDBJ whole genome shotgun (WGS) entry which is preliminary data.</text>
</comment>
<name>A0AAV4I4U0_9GAST</name>
<protein>
    <submittedName>
        <fullName evidence="2">Uncharacterized protein</fullName>
    </submittedName>
</protein>